<sequence>MSAFSSAHSTKLAFISNLEGQSKPMKRRSKICFSSKEYTEKLEKALPFALLFLENMTLIKALAHRNKSFDLSGVEFQKLRINLRNVQEKNLQLAQANSHTLDELSTNRDRACFSGIEVAQNEAFLFHYIAASMTN</sequence>
<name>A0A816IG96_BRANA</name>
<gene>
    <name evidence="1" type="ORF">DARMORV10_C03P54020.1</name>
</gene>
<dbReference type="GO" id="GO:0000775">
    <property type="term" value="C:chromosome, centromeric region"/>
    <property type="evidence" value="ECO:0007669"/>
    <property type="project" value="InterPro"/>
</dbReference>
<dbReference type="EMBL" id="HG994367">
    <property type="protein sequence ID" value="CAF1705714.1"/>
    <property type="molecule type" value="Genomic_DNA"/>
</dbReference>
<protein>
    <submittedName>
        <fullName evidence="1">(rape) hypothetical protein</fullName>
    </submittedName>
</protein>
<dbReference type="InterPro" id="IPR044693">
    <property type="entry name" value="SGO_plant"/>
</dbReference>
<dbReference type="GO" id="GO:0045144">
    <property type="term" value="P:meiotic sister chromatid segregation"/>
    <property type="evidence" value="ECO:0007669"/>
    <property type="project" value="InterPro"/>
</dbReference>
<dbReference type="PANTHER" id="PTHR34373">
    <property type="entry name" value="SHUGOSHIN 2"/>
    <property type="match status" value="1"/>
</dbReference>
<evidence type="ECO:0000313" key="1">
    <source>
        <dbReference type="EMBL" id="CAF1705714.1"/>
    </source>
</evidence>
<organism evidence="1">
    <name type="scientific">Brassica napus</name>
    <name type="common">Rape</name>
    <dbReference type="NCBI Taxonomy" id="3708"/>
    <lineage>
        <taxon>Eukaryota</taxon>
        <taxon>Viridiplantae</taxon>
        <taxon>Streptophyta</taxon>
        <taxon>Embryophyta</taxon>
        <taxon>Tracheophyta</taxon>
        <taxon>Spermatophyta</taxon>
        <taxon>Magnoliopsida</taxon>
        <taxon>eudicotyledons</taxon>
        <taxon>Gunneridae</taxon>
        <taxon>Pentapetalae</taxon>
        <taxon>rosids</taxon>
        <taxon>malvids</taxon>
        <taxon>Brassicales</taxon>
        <taxon>Brassicaceae</taxon>
        <taxon>Brassiceae</taxon>
        <taxon>Brassica</taxon>
    </lineage>
</organism>
<accession>A0A816IG96</accession>
<dbReference type="PANTHER" id="PTHR34373:SF9">
    <property type="entry name" value="SHUGOSHIN 2"/>
    <property type="match status" value="1"/>
</dbReference>
<dbReference type="AlphaFoldDB" id="A0A816IG96"/>
<dbReference type="GO" id="GO:0034090">
    <property type="term" value="P:maintenance of meiotic sister chromatid cohesion"/>
    <property type="evidence" value="ECO:0007669"/>
    <property type="project" value="InterPro"/>
</dbReference>
<dbReference type="Proteomes" id="UP001295469">
    <property type="component" value="Chromosome C03"/>
</dbReference>
<proteinExistence type="predicted"/>
<reference evidence="1" key="1">
    <citation type="submission" date="2021-01" db="EMBL/GenBank/DDBJ databases">
        <authorList>
            <consortium name="Genoscope - CEA"/>
            <person name="William W."/>
        </authorList>
    </citation>
    <scope>NUCLEOTIDE SEQUENCE</scope>
</reference>